<evidence type="ECO:0000313" key="1">
    <source>
        <dbReference type="EMBL" id="QDV84557.1"/>
    </source>
</evidence>
<keyword evidence="2" id="KW-1185">Reference proteome</keyword>
<evidence type="ECO:0000313" key="2">
    <source>
        <dbReference type="Proteomes" id="UP000318081"/>
    </source>
</evidence>
<sequence>MKFLKRLVAKQELPSTLTDRLWGQEVFDVNVTALSTKSLDVYWKATSNEWRRKEGERHLYEYRTDVTLVSDTENRAPHAMRVEIAGKVIGHLGHSDALQIYRRLNDLGYSQIHSICQAKLVGRTGHWDVKLDLDLQLSDIRSARPKPNN</sequence>
<gene>
    <name evidence="1" type="ORF">TBK1r_35080</name>
</gene>
<dbReference type="RefSeq" id="WP_145212977.1">
    <property type="nucleotide sequence ID" value="NZ_CP036432.1"/>
</dbReference>
<dbReference type="Proteomes" id="UP000318081">
    <property type="component" value="Chromosome"/>
</dbReference>
<proteinExistence type="predicted"/>
<dbReference type="EMBL" id="CP036432">
    <property type="protein sequence ID" value="QDV84557.1"/>
    <property type="molecule type" value="Genomic_DNA"/>
</dbReference>
<organism evidence="1 2">
    <name type="scientific">Stieleria magnilauensis</name>
    <dbReference type="NCBI Taxonomy" id="2527963"/>
    <lineage>
        <taxon>Bacteria</taxon>
        <taxon>Pseudomonadati</taxon>
        <taxon>Planctomycetota</taxon>
        <taxon>Planctomycetia</taxon>
        <taxon>Pirellulales</taxon>
        <taxon>Pirellulaceae</taxon>
        <taxon>Stieleria</taxon>
    </lineage>
</organism>
<name>A0ABX5XSE3_9BACT</name>
<accession>A0ABX5XSE3</accession>
<reference evidence="1 2" key="1">
    <citation type="submission" date="2019-02" db="EMBL/GenBank/DDBJ databases">
        <title>Deep-cultivation of Planctomycetes and their phenomic and genomic characterization uncovers novel biology.</title>
        <authorList>
            <person name="Wiegand S."/>
            <person name="Jogler M."/>
            <person name="Boedeker C."/>
            <person name="Pinto D."/>
            <person name="Vollmers J."/>
            <person name="Rivas-Marin E."/>
            <person name="Kohn T."/>
            <person name="Peeters S.H."/>
            <person name="Heuer A."/>
            <person name="Rast P."/>
            <person name="Oberbeckmann S."/>
            <person name="Bunk B."/>
            <person name="Jeske O."/>
            <person name="Meyerdierks A."/>
            <person name="Storesund J.E."/>
            <person name="Kallscheuer N."/>
            <person name="Luecker S."/>
            <person name="Lage O.M."/>
            <person name="Pohl T."/>
            <person name="Merkel B.J."/>
            <person name="Hornburger P."/>
            <person name="Mueller R.-W."/>
            <person name="Bruemmer F."/>
            <person name="Labrenz M."/>
            <person name="Spormann A.M."/>
            <person name="Op den Camp H."/>
            <person name="Overmann J."/>
            <person name="Amann R."/>
            <person name="Jetten M.S.M."/>
            <person name="Mascher T."/>
            <person name="Medema M.H."/>
            <person name="Devos D.P."/>
            <person name="Kaster A.-K."/>
            <person name="Ovreas L."/>
            <person name="Rohde M."/>
            <person name="Galperin M.Y."/>
            <person name="Jogler C."/>
        </authorList>
    </citation>
    <scope>NUCLEOTIDE SEQUENCE [LARGE SCALE GENOMIC DNA]</scope>
    <source>
        <strain evidence="1 2">TBK1r</strain>
    </source>
</reference>
<protein>
    <recommendedName>
        <fullName evidence="3">HIRAN domain-containing protein</fullName>
    </recommendedName>
</protein>
<evidence type="ECO:0008006" key="3">
    <source>
        <dbReference type="Google" id="ProtNLM"/>
    </source>
</evidence>